<dbReference type="PANTHER" id="PTHR13315:SF0">
    <property type="entry name" value="METALLOPHOSPHOESTERASE 1"/>
    <property type="match status" value="1"/>
</dbReference>
<dbReference type="GeneTree" id="ENSGT00390000013236"/>
<reference evidence="7" key="1">
    <citation type="submission" date="2003-08" db="EMBL/GenBank/DDBJ databases">
        <authorList>
            <person name="Birren B."/>
            <person name="Nusbaum C."/>
            <person name="Abebe A."/>
            <person name="Abouelleil A."/>
            <person name="Adekoya E."/>
            <person name="Ait-zahra M."/>
            <person name="Allen N."/>
            <person name="Allen T."/>
            <person name="An P."/>
            <person name="Anderson M."/>
            <person name="Anderson S."/>
            <person name="Arachchi H."/>
            <person name="Armbruster J."/>
            <person name="Bachantsang P."/>
            <person name="Baldwin J."/>
            <person name="Barry A."/>
            <person name="Bayul T."/>
            <person name="Blitshsteyn B."/>
            <person name="Bloom T."/>
            <person name="Blye J."/>
            <person name="Boguslavskiy L."/>
            <person name="Borowsky M."/>
            <person name="Boukhgalter B."/>
            <person name="Brunache A."/>
            <person name="Butler J."/>
            <person name="Calixte N."/>
            <person name="Calvo S."/>
            <person name="Camarata J."/>
            <person name="Campo K."/>
            <person name="Chang J."/>
            <person name="Cheshatsang Y."/>
            <person name="Citroen M."/>
            <person name="Collymore A."/>
            <person name="Considine T."/>
            <person name="Cook A."/>
            <person name="Cooke P."/>
            <person name="Corum B."/>
            <person name="Cuomo C."/>
            <person name="David R."/>
            <person name="Dawoe T."/>
            <person name="Degray S."/>
            <person name="Dodge S."/>
            <person name="Dooley K."/>
            <person name="Dorje P."/>
            <person name="Dorjee K."/>
            <person name="Dorris L."/>
            <person name="Duffey N."/>
            <person name="Dupes A."/>
            <person name="Elkins T."/>
            <person name="Engels R."/>
            <person name="Erickson J."/>
            <person name="Farina A."/>
            <person name="Faro S."/>
            <person name="Ferreira P."/>
            <person name="Fischer H."/>
            <person name="Fitzgerald M."/>
            <person name="Foley K."/>
            <person name="Gage D."/>
            <person name="Galagan J."/>
            <person name="Gearin G."/>
            <person name="Gnerre S."/>
            <person name="Gnirke A."/>
            <person name="Goyette A."/>
            <person name="Graham J."/>
            <person name="Grandbois E."/>
            <person name="Gyaltsen K."/>
            <person name="Hafez N."/>
            <person name="Hagopian D."/>
            <person name="Hagos B."/>
            <person name="Hall J."/>
            <person name="Hatcher B."/>
            <person name="Heller A."/>
            <person name="Higgins H."/>
            <person name="Honan T."/>
            <person name="Horn A."/>
            <person name="Houde N."/>
            <person name="Hughes L."/>
            <person name="Hulme W."/>
            <person name="Husby E."/>
            <person name="Iliev I."/>
            <person name="Jaffe D."/>
            <person name="Jones C."/>
            <person name="Kamal M."/>
            <person name="Kamat A."/>
            <person name="Kamvysselis M."/>
            <person name="Karlsson E."/>
            <person name="Kells C."/>
            <person name="Kieu A."/>
            <person name="Kisner P."/>
            <person name="Kodira C."/>
            <person name="Kulbokas E."/>
            <person name="Labutti K."/>
            <person name="Lama D."/>
            <person name="Landers T."/>
            <person name="Leger J."/>
            <person name="Levine S."/>
            <person name="Lewis D."/>
            <person name="Lewis T."/>
            <person name="Lindblad-toh K."/>
            <person name="Liu X."/>
            <person name="Lokyitsang T."/>
            <person name="Lokyitsang Y."/>
            <person name="Lucien O."/>
            <person name="Lui A."/>
            <person name="Ma L.J."/>
            <person name="Mabbitt R."/>
            <person name="Macdonald J."/>
            <person name="Maclean C."/>
            <person name="Major J."/>
            <person name="Manning J."/>
            <person name="Marabella R."/>
            <person name="Maru K."/>
            <person name="Matthews C."/>
            <person name="Mauceli E."/>
            <person name="Mccarthy M."/>
            <person name="Mcdonough S."/>
            <person name="Mcghee T."/>
            <person name="Meldrim J."/>
            <person name="Meneus L."/>
            <person name="Mesirov J."/>
            <person name="Mihalev A."/>
            <person name="Mihova T."/>
            <person name="Mikkelsen T."/>
            <person name="Mlenga V."/>
            <person name="Moru K."/>
            <person name="Mozes J."/>
            <person name="Mulrain L."/>
            <person name="Munson G."/>
            <person name="Naylor J."/>
            <person name="Newes C."/>
            <person name="Nguyen C."/>
            <person name="Nguyen N."/>
            <person name="Nguyen T."/>
            <person name="Nicol R."/>
            <person name="Nielsen C."/>
            <person name="Nizzari M."/>
            <person name="Norbu C."/>
            <person name="Norbu N."/>
            <person name="O'donnell P."/>
            <person name="Okoawo O."/>
            <person name="O'leary S."/>
            <person name="Omotosho B."/>
            <person name="O'neill K."/>
            <person name="Osman S."/>
            <person name="Parker S."/>
            <person name="Perrin D."/>
            <person name="Phunkhang P."/>
            <person name="Piqani B."/>
            <person name="Purcell S."/>
            <person name="Rachupka T."/>
            <person name="Ramasamy U."/>
            <person name="Rameau R."/>
            <person name="Ray V."/>
            <person name="Raymond C."/>
            <person name="Retta R."/>
            <person name="Richardson S."/>
            <person name="Rise C."/>
            <person name="Rodriguez J."/>
            <person name="Rogers J."/>
            <person name="Rogov P."/>
            <person name="Rutman M."/>
            <person name="Schupbach R."/>
            <person name="Seaman C."/>
            <person name="Settipalli S."/>
            <person name="Sharpe T."/>
            <person name="Sheridan J."/>
            <person name="Sherpa N."/>
            <person name="Shi J."/>
            <person name="Smirnov S."/>
            <person name="Smith C."/>
            <person name="Sougnez C."/>
            <person name="Spencer B."/>
            <person name="Stalker J."/>
            <person name="Stange-thomann N."/>
            <person name="Stavropoulos S."/>
            <person name="Stetson K."/>
            <person name="Stone C."/>
            <person name="Stone S."/>
            <person name="Stubbs M."/>
            <person name="Talamas J."/>
            <person name="Tchuinga P."/>
            <person name="Tenzing P."/>
            <person name="Tesfaye S."/>
            <person name="Theodore J."/>
            <person name="Thoulutsang Y."/>
            <person name="Topham K."/>
            <person name="Towey S."/>
            <person name="Tsamla T."/>
            <person name="Tsomo N."/>
            <person name="Vallee D."/>
            <person name="Vassiliev H."/>
            <person name="Venkataraman V."/>
            <person name="Vinson J."/>
            <person name="Vo A."/>
            <person name="Wade C."/>
            <person name="Wang S."/>
            <person name="Wangchuk T."/>
            <person name="Wangdi T."/>
            <person name="Whittaker C."/>
            <person name="Wilkinson J."/>
            <person name="Wu Y."/>
            <person name="Wyman D."/>
            <person name="Yadav S."/>
            <person name="Yang S."/>
            <person name="Yang X."/>
            <person name="Yeager S."/>
            <person name="Yee E."/>
            <person name="Young G."/>
            <person name="Zainoun J."/>
            <person name="Zembeck L."/>
            <person name="Zimmer A."/>
            <person name="Zody M."/>
            <person name="Lander E."/>
        </authorList>
    </citation>
    <scope>NUCLEOTIDE SEQUENCE [LARGE SCALE GENOMIC DNA]</scope>
</reference>
<evidence type="ECO:0000256" key="4">
    <source>
        <dbReference type="ARBA" id="ARBA00023136"/>
    </source>
</evidence>
<dbReference type="HOGENOM" id="CLU_1880044_0_0_1"/>
<dbReference type="Ensembl" id="ENSCSAVT00000009516.1">
    <property type="protein sequence ID" value="ENSCSAVP00000009399.1"/>
    <property type="gene ID" value="ENSCSAVG00000005537.1"/>
</dbReference>
<dbReference type="InterPro" id="IPR029052">
    <property type="entry name" value="Metallo-depent_PP-like"/>
</dbReference>
<dbReference type="InterPro" id="IPR033308">
    <property type="entry name" value="PGAP5/Cdc1/Ted1"/>
</dbReference>
<evidence type="ECO:0000256" key="1">
    <source>
        <dbReference type="ARBA" id="ARBA00001936"/>
    </source>
</evidence>
<sequence>FNRFLFFYLILLFLSAFTFNEYFIYYFTIFNCRWPKVVKVDFNRDSYQRLLVLSDPHLLGDVEGHWFDKLRREWQMYMSFQSAVNWFRPDGVFILGDLLDEGKWANEEQWDRYVANAKQLFNTPSGVQLHVCRWKP</sequence>
<comment type="cofactor">
    <cofactor evidence="1">
        <name>Mn(2+)</name>
        <dbReference type="ChEBI" id="CHEBI:29035"/>
    </cofactor>
</comment>
<keyword evidence="7" id="KW-1185">Reference proteome</keyword>
<evidence type="ECO:0000256" key="5">
    <source>
        <dbReference type="ARBA" id="ARBA00023211"/>
    </source>
</evidence>
<keyword evidence="4" id="KW-0472">Membrane</keyword>
<dbReference type="GO" id="GO:0046872">
    <property type="term" value="F:metal ion binding"/>
    <property type="evidence" value="ECO:0007669"/>
    <property type="project" value="UniProtKB-KW"/>
</dbReference>
<keyword evidence="3" id="KW-0378">Hydrolase</keyword>
<reference evidence="6" key="2">
    <citation type="submission" date="2025-08" db="UniProtKB">
        <authorList>
            <consortium name="Ensembl"/>
        </authorList>
    </citation>
    <scope>IDENTIFICATION</scope>
</reference>
<evidence type="ECO:0000313" key="7">
    <source>
        <dbReference type="Proteomes" id="UP000007875"/>
    </source>
</evidence>
<accession>H2YVN8</accession>
<evidence type="ECO:0000256" key="2">
    <source>
        <dbReference type="ARBA" id="ARBA00022723"/>
    </source>
</evidence>
<keyword evidence="5" id="KW-0464">Manganese</keyword>
<dbReference type="SUPFAM" id="SSF56300">
    <property type="entry name" value="Metallo-dependent phosphatases"/>
    <property type="match status" value="1"/>
</dbReference>
<dbReference type="GO" id="GO:0016020">
    <property type="term" value="C:membrane"/>
    <property type="evidence" value="ECO:0007669"/>
    <property type="project" value="GOC"/>
</dbReference>
<dbReference type="AlphaFoldDB" id="H2YVN8"/>
<evidence type="ECO:0000313" key="6">
    <source>
        <dbReference type="Ensembl" id="ENSCSAVP00000009399.1"/>
    </source>
</evidence>
<dbReference type="Proteomes" id="UP000007875">
    <property type="component" value="Unassembled WGS sequence"/>
</dbReference>
<keyword evidence="2" id="KW-0479">Metal-binding</keyword>
<dbReference type="GO" id="GO:0016787">
    <property type="term" value="F:hydrolase activity"/>
    <property type="evidence" value="ECO:0007669"/>
    <property type="project" value="UniProtKB-KW"/>
</dbReference>
<reference evidence="6" key="3">
    <citation type="submission" date="2025-09" db="UniProtKB">
        <authorList>
            <consortium name="Ensembl"/>
        </authorList>
    </citation>
    <scope>IDENTIFICATION</scope>
</reference>
<dbReference type="PANTHER" id="PTHR13315">
    <property type="entry name" value="METALLO PHOSPHOESTERASE RELATED"/>
    <property type="match status" value="1"/>
</dbReference>
<proteinExistence type="predicted"/>
<dbReference type="GO" id="GO:0006506">
    <property type="term" value="P:GPI anchor biosynthetic process"/>
    <property type="evidence" value="ECO:0007669"/>
    <property type="project" value="InterPro"/>
</dbReference>
<organism evidence="6 7">
    <name type="scientific">Ciona savignyi</name>
    <name type="common">Pacific transparent sea squirt</name>
    <dbReference type="NCBI Taxonomy" id="51511"/>
    <lineage>
        <taxon>Eukaryota</taxon>
        <taxon>Metazoa</taxon>
        <taxon>Chordata</taxon>
        <taxon>Tunicata</taxon>
        <taxon>Ascidiacea</taxon>
        <taxon>Phlebobranchia</taxon>
        <taxon>Cionidae</taxon>
        <taxon>Ciona</taxon>
    </lineage>
</organism>
<evidence type="ECO:0000256" key="3">
    <source>
        <dbReference type="ARBA" id="ARBA00022801"/>
    </source>
</evidence>
<name>H2YVN8_CIOSA</name>
<protein>
    <submittedName>
        <fullName evidence="6">Uncharacterized protein</fullName>
    </submittedName>
</protein>